<evidence type="ECO:0000313" key="2">
    <source>
        <dbReference type="EMBL" id="TXH92541.1"/>
    </source>
</evidence>
<dbReference type="RefSeq" id="WP_276656149.1">
    <property type="nucleotide sequence ID" value="NZ_SSFD01000005.1"/>
</dbReference>
<proteinExistence type="predicted"/>
<evidence type="ECO:0000313" key="3">
    <source>
        <dbReference type="Proteomes" id="UP000321192"/>
    </source>
</evidence>
<comment type="caution">
    <text evidence="2">The sequence shown here is derived from an EMBL/GenBank/DDBJ whole genome shotgun (WGS) entry which is preliminary data.</text>
</comment>
<dbReference type="Pfam" id="PF04612">
    <property type="entry name" value="T2SSM"/>
    <property type="match status" value="1"/>
</dbReference>
<dbReference type="GO" id="GO:0015628">
    <property type="term" value="P:protein secretion by the type II secretion system"/>
    <property type="evidence" value="ECO:0007669"/>
    <property type="project" value="InterPro"/>
</dbReference>
<sequence>MTASSTPALASGRSPALSPIARLRAWYAACAPRERRMLVLAVAVVLGGALISTAEQLAAERERLARSLPAARLAYLGMEQDSLGLAALRERPTPTAPPLAALPDSIRAAASARGIEAAARIAGDRVEVGGRATLPALVDWLATLHAEQRLRPTRLELQAAGTDGLARFDAMFEVGGQ</sequence>
<organism evidence="2 3">
    <name type="scientific">Thauera aminoaromatica</name>
    <dbReference type="NCBI Taxonomy" id="164330"/>
    <lineage>
        <taxon>Bacteria</taxon>
        <taxon>Pseudomonadati</taxon>
        <taxon>Pseudomonadota</taxon>
        <taxon>Betaproteobacteria</taxon>
        <taxon>Rhodocyclales</taxon>
        <taxon>Zoogloeaceae</taxon>
        <taxon>Thauera</taxon>
    </lineage>
</organism>
<dbReference type="GO" id="GO:0015627">
    <property type="term" value="C:type II protein secretion system complex"/>
    <property type="evidence" value="ECO:0007669"/>
    <property type="project" value="InterPro"/>
</dbReference>
<keyword evidence="1" id="KW-0472">Membrane</keyword>
<gene>
    <name evidence="2" type="ORF">E6Q80_00220</name>
</gene>
<dbReference type="EMBL" id="SSFD01000005">
    <property type="protein sequence ID" value="TXH92541.1"/>
    <property type="molecule type" value="Genomic_DNA"/>
</dbReference>
<protein>
    <recommendedName>
        <fullName evidence="4">Type II secretion system protein M</fullName>
    </recommendedName>
</protein>
<keyword evidence="1" id="KW-0812">Transmembrane</keyword>
<feature type="transmembrane region" description="Helical" evidence="1">
    <location>
        <begin position="37"/>
        <end position="58"/>
    </location>
</feature>
<dbReference type="InterPro" id="IPR007690">
    <property type="entry name" value="T2SS_GspM"/>
</dbReference>
<name>A0A5C7TC24_THASP</name>
<evidence type="ECO:0008006" key="4">
    <source>
        <dbReference type="Google" id="ProtNLM"/>
    </source>
</evidence>
<dbReference type="Proteomes" id="UP000321192">
    <property type="component" value="Unassembled WGS sequence"/>
</dbReference>
<evidence type="ECO:0000256" key="1">
    <source>
        <dbReference type="SAM" id="Phobius"/>
    </source>
</evidence>
<dbReference type="AlphaFoldDB" id="A0A5C7TC24"/>
<reference evidence="2 3" key="1">
    <citation type="submission" date="2018-09" db="EMBL/GenBank/DDBJ databases">
        <title>Metagenome Assembled Genomes from an Advanced Water Purification Facility.</title>
        <authorList>
            <person name="Stamps B.W."/>
            <person name="Spear J.R."/>
        </authorList>
    </citation>
    <scope>NUCLEOTIDE SEQUENCE [LARGE SCALE GENOMIC DNA]</scope>
    <source>
        <strain evidence="2">Bin_27_1</strain>
    </source>
</reference>
<keyword evidence="1" id="KW-1133">Transmembrane helix</keyword>
<accession>A0A5C7TC24</accession>